<dbReference type="EMBL" id="AVOT02031346">
    <property type="protein sequence ID" value="MBW0524858.1"/>
    <property type="molecule type" value="Genomic_DNA"/>
</dbReference>
<evidence type="ECO:0000256" key="1">
    <source>
        <dbReference type="SAM" id="SignalP"/>
    </source>
</evidence>
<sequence>MMRPKGMYGYITLFISGAFLAASCQAGLICNIEGCKRSGKSVQWVDGSYKAECGHTLAPADTTSFRSEAVPTFCESCNQIKLFSLIPKDTKQLVRCKLHLQAGPTSAEQVTAEVGEGSRSQNNNLVPAAYIEVSSDTDPGSPAAHQEEVSPAQLDLELTLRGPW</sequence>
<dbReference type="AlphaFoldDB" id="A0A9Q3I1R7"/>
<feature type="signal peptide" evidence="1">
    <location>
        <begin position="1"/>
        <end position="26"/>
    </location>
</feature>
<organism evidence="2 3">
    <name type="scientific">Austropuccinia psidii MF-1</name>
    <dbReference type="NCBI Taxonomy" id="1389203"/>
    <lineage>
        <taxon>Eukaryota</taxon>
        <taxon>Fungi</taxon>
        <taxon>Dikarya</taxon>
        <taxon>Basidiomycota</taxon>
        <taxon>Pucciniomycotina</taxon>
        <taxon>Pucciniomycetes</taxon>
        <taxon>Pucciniales</taxon>
        <taxon>Sphaerophragmiaceae</taxon>
        <taxon>Austropuccinia</taxon>
    </lineage>
</organism>
<accession>A0A9Q3I1R7</accession>
<evidence type="ECO:0000313" key="3">
    <source>
        <dbReference type="Proteomes" id="UP000765509"/>
    </source>
</evidence>
<dbReference type="Proteomes" id="UP000765509">
    <property type="component" value="Unassembled WGS sequence"/>
</dbReference>
<protein>
    <submittedName>
        <fullName evidence="2">Uncharacterized protein</fullName>
    </submittedName>
</protein>
<gene>
    <name evidence="2" type="ORF">O181_064573</name>
</gene>
<keyword evidence="3" id="KW-1185">Reference proteome</keyword>
<reference evidence="2" key="1">
    <citation type="submission" date="2021-03" db="EMBL/GenBank/DDBJ databases">
        <title>Draft genome sequence of rust myrtle Austropuccinia psidii MF-1, a brazilian biotype.</title>
        <authorList>
            <person name="Quecine M.C."/>
            <person name="Pachon D.M.R."/>
            <person name="Bonatelli M.L."/>
            <person name="Correr F.H."/>
            <person name="Franceschini L.M."/>
            <person name="Leite T.F."/>
            <person name="Margarido G.R.A."/>
            <person name="Almeida C.A."/>
            <person name="Ferrarezi J.A."/>
            <person name="Labate C.A."/>
        </authorList>
    </citation>
    <scope>NUCLEOTIDE SEQUENCE</scope>
    <source>
        <strain evidence="2">MF-1</strain>
    </source>
</reference>
<name>A0A9Q3I1R7_9BASI</name>
<evidence type="ECO:0000313" key="2">
    <source>
        <dbReference type="EMBL" id="MBW0524858.1"/>
    </source>
</evidence>
<comment type="caution">
    <text evidence="2">The sequence shown here is derived from an EMBL/GenBank/DDBJ whole genome shotgun (WGS) entry which is preliminary data.</text>
</comment>
<keyword evidence="1" id="KW-0732">Signal</keyword>
<proteinExistence type="predicted"/>
<feature type="chain" id="PRO_5040217601" evidence="1">
    <location>
        <begin position="27"/>
        <end position="164"/>
    </location>
</feature>
<dbReference type="PROSITE" id="PS51257">
    <property type="entry name" value="PROKAR_LIPOPROTEIN"/>
    <property type="match status" value="1"/>
</dbReference>